<reference evidence="4" key="1">
    <citation type="submission" date="2017-06" db="EMBL/GenBank/DDBJ databases">
        <authorList>
            <person name="Varghese N."/>
            <person name="Submissions S."/>
        </authorList>
    </citation>
    <scope>NUCLEOTIDE SEQUENCE [LARGE SCALE GENOMIC DNA]</scope>
    <source>
        <strain evidence="4">DSM 45423</strain>
    </source>
</reference>
<dbReference type="EMBL" id="FZOH01000010">
    <property type="protein sequence ID" value="SNS88334.1"/>
    <property type="molecule type" value="Genomic_DNA"/>
</dbReference>
<dbReference type="InterPro" id="IPR050266">
    <property type="entry name" value="AB_hydrolase_sf"/>
</dbReference>
<dbReference type="AlphaFoldDB" id="A0A239I7M9"/>
<dbReference type="NCBIfam" id="NF002938">
    <property type="entry name" value="PRK03592.1"/>
    <property type="match status" value="1"/>
</dbReference>
<dbReference type="SUPFAM" id="SSF53474">
    <property type="entry name" value="alpha/beta-Hydrolases"/>
    <property type="match status" value="1"/>
</dbReference>
<sequence>MTAQLPDQDETVSPEDPFPRRRVPVLGTEMSYVDVGDGGAGGDTIVFLHGNPTSSYLWRNVIPHVQHLGRCIAPDLVGMGESGKLPHPERGTYSFAAHAEHLAAFLEAVGVERRVTLVLHDWGSALGFDWARRHPEAVRGLAFTEAIVTPMTWADWPASGRKIFRTMRGDDGETVVLEKNVFVERILPASTLRGLSPEAHERYRQPFGTPEDRWPTLEWPRQIPLDNVPPRVRDVVAQYGVWLRGSAVPKLFLNAEPGWLLVGRPRSLVRRWPSLTEVTVPGAHFVPEDSPHAIGRALADWIPTLP</sequence>
<dbReference type="InterPro" id="IPR000073">
    <property type="entry name" value="AB_hydrolase_1"/>
</dbReference>
<dbReference type="InterPro" id="IPR029058">
    <property type="entry name" value="AB_hydrolase_fold"/>
</dbReference>
<dbReference type="GO" id="GO:0016020">
    <property type="term" value="C:membrane"/>
    <property type="evidence" value="ECO:0007669"/>
    <property type="project" value="TreeGrafter"/>
</dbReference>
<feature type="region of interest" description="Disordered" evidence="1">
    <location>
        <begin position="1"/>
        <end position="23"/>
    </location>
</feature>
<dbReference type="GO" id="GO:0046464">
    <property type="term" value="P:acylglycerol catabolic process"/>
    <property type="evidence" value="ECO:0007669"/>
    <property type="project" value="TreeGrafter"/>
</dbReference>
<dbReference type="PANTHER" id="PTHR43798">
    <property type="entry name" value="MONOACYLGLYCEROL LIPASE"/>
    <property type="match status" value="1"/>
</dbReference>
<gene>
    <name evidence="3" type="ORF">SAMN04488107_4149</name>
</gene>
<evidence type="ECO:0000259" key="2">
    <source>
        <dbReference type="Pfam" id="PF00561"/>
    </source>
</evidence>
<dbReference type="Proteomes" id="UP000198386">
    <property type="component" value="Unassembled WGS sequence"/>
</dbReference>
<dbReference type="Pfam" id="PF00561">
    <property type="entry name" value="Abhydrolase_1"/>
    <property type="match status" value="1"/>
</dbReference>
<evidence type="ECO:0000313" key="4">
    <source>
        <dbReference type="Proteomes" id="UP000198386"/>
    </source>
</evidence>
<dbReference type="PANTHER" id="PTHR43798:SF33">
    <property type="entry name" value="HYDROLASE, PUTATIVE (AFU_ORTHOLOGUE AFUA_2G14860)-RELATED"/>
    <property type="match status" value="1"/>
</dbReference>
<keyword evidence="4" id="KW-1185">Reference proteome</keyword>
<dbReference type="PRINTS" id="PR00412">
    <property type="entry name" value="EPOXHYDRLASE"/>
</dbReference>
<dbReference type="RefSeq" id="WP_089405804.1">
    <property type="nucleotide sequence ID" value="NZ_FZOH01000010.1"/>
</dbReference>
<dbReference type="InterPro" id="IPR000639">
    <property type="entry name" value="Epox_hydrolase-like"/>
</dbReference>
<dbReference type="GO" id="GO:0047372">
    <property type="term" value="F:monoacylglycerol lipase activity"/>
    <property type="evidence" value="ECO:0007669"/>
    <property type="project" value="TreeGrafter"/>
</dbReference>
<feature type="domain" description="AB hydrolase-1" evidence="2">
    <location>
        <begin position="44"/>
        <end position="288"/>
    </location>
</feature>
<protein>
    <submittedName>
        <fullName evidence="3">Haloalkane dehalogenase</fullName>
    </submittedName>
</protein>
<dbReference type="Gene3D" id="3.40.50.1820">
    <property type="entry name" value="alpha/beta hydrolase"/>
    <property type="match status" value="1"/>
</dbReference>
<evidence type="ECO:0000313" key="3">
    <source>
        <dbReference type="EMBL" id="SNS88334.1"/>
    </source>
</evidence>
<accession>A0A239I7M9</accession>
<dbReference type="OrthoDB" id="812569at2"/>
<name>A0A239I7M9_9ACTN</name>
<evidence type="ECO:0000256" key="1">
    <source>
        <dbReference type="SAM" id="MobiDB-lite"/>
    </source>
</evidence>
<proteinExistence type="predicted"/>
<organism evidence="3 4">
    <name type="scientific">Geodermatophilus saharensis</name>
    <dbReference type="NCBI Taxonomy" id="1137994"/>
    <lineage>
        <taxon>Bacteria</taxon>
        <taxon>Bacillati</taxon>
        <taxon>Actinomycetota</taxon>
        <taxon>Actinomycetes</taxon>
        <taxon>Geodermatophilales</taxon>
        <taxon>Geodermatophilaceae</taxon>
        <taxon>Geodermatophilus</taxon>
    </lineage>
</organism>